<dbReference type="Proteomes" id="UP000294682">
    <property type="component" value="Unassembled WGS sequence"/>
</dbReference>
<name>A0A9X8UKA9_9FIRM</name>
<evidence type="ECO:0000256" key="1">
    <source>
        <dbReference type="SAM" id="MobiDB-lite"/>
    </source>
</evidence>
<feature type="compositionally biased region" description="Polar residues" evidence="1">
    <location>
        <begin position="18"/>
        <end position="28"/>
    </location>
</feature>
<dbReference type="AlphaFoldDB" id="A0A9X8UKA9"/>
<comment type="caution">
    <text evidence="2">The sequence shown here is derived from an EMBL/GenBank/DDBJ whole genome shotgun (WGS) entry which is preliminary data.</text>
</comment>
<reference evidence="2 3" key="1">
    <citation type="submission" date="2019-03" db="EMBL/GenBank/DDBJ databases">
        <title>Genomic Encyclopedia of Type Strains, Phase IV (KMG-IV): sequencing the most valuable type-strain genomes for metagenomic binning, comparative biology and taxonomic classification.</title>
        <authorList>
            <person name="Goeker M."/>
        </authorList>
    </citation>
    <scope>NUCLEOTIDE SEQUENCE [LARGE SCALE GENOMIC DNA]</scope>
    <source>
        <strain evidence="2 3">DSM 100433</strain>
    </source>
</reference>
<keyword evidence="3" id="KW-1185">Reference proteome</keyword>
<protein>
    <submittedName>
        <fullName evidence="2">Uncharacterized protein</fullName>
    </submittedName>
</protein>
<feature type="region of interest" description="Disordered" evidence="1">
    <location>
        <begin position="1"/>
        <end position="57"/>
    </location>
</feature>
<accession>A0A9X8UKA9</accession>
<gene>
    <name evidence="2" type="ORF">EDD78_10286</name>
</gene>
<sequence>MKQADKQNKKNAGAHAQPTRQALRLTNLSDERTDPLGSYTGQPANPNEVPVQDADDL</sequence>
<proteinExistence type="predicted"/>
<organism evidence="2 3">
    <name type="scientific">Harryflintia acetispora</name>
    <dbReference type="NCBI Taxonomy" id="1849041"/>
    <lineage>
        <taxon>Bacteria</taxon>
        <taxon>Bacillati</taxon>
        <taxon>Bacillota</taxon>
        <taxon>Clostridia</taxon>
        <taxon>Eubacteriales</taxon>
        <taxon>Oscillospiraceae</taxon>
        <taxon>Harryflintia</taxon>
    </lineage>
</organism>
<evidence type="ECO:0000313" key="2">
    <source>
        <dbReference type="EMBL" id="TCL44468.1"/>
    </source>
</evidence>
<dbReference type="EMBL" id="SLUK01000002">
    <property type="protein sequence ID" value="TCL44468.1"/>
    <property type="molecule type" value="Genomic_DNA"/>
</dbReference>
<evidence type="ECO:0000313" key="3">
    <source>
        <dbReference type="Proteomes" id="UP000294682"/>
    </source>
</evidence>
<dbReference type="RefSeq" id="WP_165873090.1">
    <property type="nucleotide sequence ID" value="NZ_SLUK01000002.1"/>
</dbReference>